<keyword evidence="2" id="KW-1185">Reference proteome</keyword>
<dbReference type="EMBL" id="QTJU01000001">
    <property type="protein sequence ID" value="RFM30110.1"/>
    <property type="molecule type" value="Genomic_DNA"/>
</dbReference>
<protein>
    <submittedName>
        <fullName evidence="1">Uncharacterized protein</fullName>
    </submittedName>
</protein>
<accession>A0A3E1NQB4</accession>
<evidence type="ECO:0000313" key="1">
    <source>
        <dbReference type="EMBL" id="RFM30110.1"/>
    </source>
</evidence>
<reference evidence="1 2" key="1">
    <citation type="submission" date="2018-08" db="EMBL/GenBank/DDBJ databases">
        <title>Chitinophagaceae sp. K23C18032701, a novel bacterium isolated from forest soil.</title>
        <authorList>
            <person name="Wang C."/>
        </authorList>
    </citation>
    <scope>NUCLEOTIDE SEQUENCE [LARGE SCALE GENOMIC DNA]</scope>
    <source>
        <strain evidence="1 2">K23C18032701</strain>
    </source>
</reference>
<sequence length="98" mass="11250">MNQDNQIHTMVVEPVIEAFNNWNQPWTFFDEVYHHPALSAGDRQWFAMVWHTAMDEKNWKHAALVDCVAETTSALQQAYPLSQAATDAVVNAAAYQWK</sequence>
<dbReference type="Proteomes" id="UP000261284">
    <property type="component" value="Unassembled WGS sequence"/>
</dbReference>
<gene>
    <name evidence="1" type="ORF">DXN05_03810</name>
</gene>
<name>A0A3E1NQB4_9BACT</name>
<comment type="caution">
    <text evidence="1">The sequence shown here is derived from an EMBL/GenBank/DDBJ whole genome shotgun (WGS) entry which is preliminary data.</text>
</comment>
<evidence type="ECO:0000313" key="2">
    <source>
        <dbReference type="Proteomes" id="UP000261284"/>
    </source>
</evidence>
<organism evidence="1 2">
    <name type="scientific">Deminuibacter soli</name>
    <dbReference type="NCBI Taxonomy" id="2291815"/>
    <lineage>
        <taxon>Bacteria</taxon>
        <taxon>Pseudomonadati</taxon>
        <taxon>Bacteroidota</taxon>
        <taxon>Chitinophagia</taxon>
        <taxon>Chitinophagales</taxon>
        <taxon>Chitinophagaceae</taxon>
        <taxon>Deminuibacter</taxon>
    </lineage>
</organism>
<dbReference type="AlphaFoldDB" id="A0A3E1NQB4"/>
<dbReference type="OrthoDB" id="1261250at2"/>
<proteinExistence type="predicted"/>
<dbReference type="RefSeq" id="WP_116845866.1">
    <property type="nucleotide sequence ID" value="NZ_QTJU01000001.1"/>
</dbReference>